<organism evidence="1 2">
    <name type="scientific">Paenacidovorax caeni</name>
    <dbReference type="NCBI Taxonomy" id="343013"/>
    <lineage>
        <taxon>Bacteria</taxon>
        <taxon>Pseudomonadati</taxon>
        <taxon>Pseudomonadota</taxon>
        <taxon>Betaproteobacteria</taxon>
        <taxon>Burkholderiales</taxon>
        <taxon>Comamonadaceae</taxon>
        <taxon>Paenacidovorax</taxon>
    </lineage>
</organism>
<dbReference type="RefSeq" id="WP_139235523.1">
    <property type="nucleotide sequence ID" value="NZ_FPBX01000052.1"/>
</dbReference>
<gene>
    <name evidence="1" type="ORF">SAMN04489707_105212</name>
</gene>
<keyword evidence="2" id="KW-1185">Reference proteome</keyword>
<sequence length="188" mass="21428">MTTCDTAIQTMNAQLMVLHVRECELSACLSQNISRALAYYGPNIQALDDTNPLNGNFTTLYCQLAMRRIEQFQREIAERARWLNYSQAVQEALRMLDMPTVLQCDLAVNLDPDSSRSKDQWSQQINAALLHLMHCSNSLQDQLAELTRALEAWTPSRKEQAAVNTQGVNHFRQVATNPPWFFKNIKLA</sequence>
<dbReference type="OrthoDB" id="9968676at2"/>
<dbReference type="AlphaFoldDB" id="A0A1I7KHS2"/>
<accession>A0A1I7KHS2</accession>
<evidence type="ECO:0000313" key="2">
    <source>
        <dbReference type="Proteomes" id="UP000183656"/>
    </source>
</evidence>
<evidence type="ECO:0000313" key="1">
    <source>
        <dbReference type="EMBL" id="SFU96987.1"/>
    </source>
</evidence>
<proteinExistence type="predicted"/>
<name>A0A1I7KHS2_9BURK</name>
<protein>
    <submittedName>
        <fullName evidence="1">Uncharacterized protein</fullName>
    </submittedName>
</protein>
<dbReference type="Proteomes" id="UP000183656">
    <property type="component" value="Unassembled WGS sequence"/>
</dbReference>
<reference evidence="1 2" key="1">
    <citation type="submission" date="2016-10" db="EMBL/GenBank/DDBJ databases">
        <authorList>
            <person name="de Groot N.N."/>
        </authorList>
    </citation>
    <scope>NUCLEOTIDE SEQUENCE [LARGE SCALE GENOMIC DNA]</scope>
    <source>
        <strain evidence="1 2">R-24608</strain>
    </source>
</reference>
<dbReference type="EMBL" id="FPBX01000052">
    <property type="protein sequence ID" value="SFU96987.1"/>
    <property type="molecule type" value="Genomic_DNA"/>
</dbReference>